<reference evidence="2" key="1">
    <citation type="journal article" date="2023" name="Hortic. Res.">
        <title>A chromosome-level phased genome enabling allele-level studies in sweet orange: a case study on citrus Huanglongbing tolerance.</title>
        <authorList>
            <person name="Wu B."/>
            <person name="Yu Q."/>
            <person name="Deng Z."/>
            <person name="Duan Y."/>
            <person name="Luo F."/>
            <person name="Gmitter F. Jr."/>
        </authorList>
    </citation>
    <scope>NUCLEOTIDE SEQUENCE [LARGE SCALE GENOMIC DNA]</scope>
    <source>
        <strain evidence="2">cv. Valencia</strain>
    </source>
</reference>
<protein>
    <submittedName>
        <fullName evidence="1">Uncharacterized protein</fullName>
    </submittedName>
</protein>
<dbReference type="Proteomes" id="UP000829398">
    <property type="component" value="Chromosome 5"/>
</dbReference>
<organism evidence="1 2">
    <name type="scientific">Citrus sinensis</name>
    <name type="common">Sweet orange</name>
    <name type="synonym">Citrus aurantium var. sinensis</name>
    <dbReference type="NCBI Taxonomy" id="2711"/>
    <lineage>
        <taxon>Eukaryota</taxon>
        <taxon>Viridiplantae</taxon>
        <taxon>Streptophyta</taxon>
        <taxon>Embryophyta</taxon>
        <taxon>Tracheophyta</taxon>
        <taxon>Spermatophyta</taxon>
        <taxon>Magnoliopsida</taxon>
        <taxon>eudicotyledons</taxon>
        <taxon>Gunneridae</taxon>
        <taxon>Pentapetalae</taxon>
        <taxon>rosids</taxon>
        <taxon>malvids</taxon>
        <taxon>Sapindales</taxon>
        <taxon>Rutaceae</taxon>
        <taxon>Aurantioideae</taxon>
        <taxon>Citrus</taxon>
    </lineage>
</organism>
<evidence type="ECO:0000313" key="2">
    <source>
        <dbReference type="Proteomes" id="UP000829398"/>
    </source>
</evidence>
<keyword evidence="2" id="KW-1185">Reference proteome</keyword>
<evidence type="ECO:0000313" key="1">
    <source>
        <dbReference type="EMBL" id="KAH9750148.1"/>
    </source>
</evidence>
<accession>A0ACB8K6Z3</accession>
<proteinExistence type="predicted"/>
<comment type="caution">
    <text evidence="1">The sequence shown here is derived from an EMBL/GenBank/DDBJ whole genome shotgun (WGS) entry which is preliminary data.</text>
</comment>
<dbReference type="EMBL" id="CM039174">
    <property type="protein sequence ID" value="KAH9750148.1"/>
    <property type="molecule type" value="Genomic_DNA"/>
</dbReference>
<name>A0ACB8K6Z3_CITSI</name>
<sequence length="1519" mass="171260">MSIIGEAILTASVDLLVNKLASEGILFFARQEQIEADLMRWANMLEMIKAVLDDAEEKKTTNQFVNKWLGKLQNLAYDVEDLLDEFQTEAFRRRLLLGNGEPAAAHDQPSSSRIRTSKFRKLIPTCCTTFTPQSIQFDYAMMSKIKEINSRFQEMVTQKNSLGLNVSSAGLGRTTKNSQRQETSSLVNEAEIYGRETEKKEIAELLLRDNLRNDGRFSVIPIVGLGGLGKTTLARLGYNDDRVQNHFDPKAWICVSDDFDVTKLTKTILTSIVAHQNVDNLNLNKLQEELKKQLLGKKFLLVLDDVWNRNYNDWVEFSLPFGASARGSKIIVTTRDEKVAKIMGTLPAYELKKLSDNDCLAVFAQHSLGTRDFSSHMSLEDIGKKIVIKCNGLPLAAKTLGGLLRGQHDRGVWEDVLSSKIWELPEDRCPIIPALAVSYYYLPPILKQCFAHCSLFPKDYEFEEEEIILLWSASGFLDRKEREKTGEDLGRKYFKELRSRSFLQQSSNNKSRFVMHDLVSDLAQWAAGEMYFTMEYTSEVNKQQRFSRYLRHLSYIRGDYDGVQRFGDLYDIQHLRTFLPVILSNSKPGYLAPSMLPKLLKLQSLRVFSLRGYRILELPDSVGDLRYLRYLNLSGTEIRTLPESVSKLYNLHSLLLEDCDRLEKLCADMGNLVKLHHLKNSNTKSLEEMPVGIGRLTCLQTLCSFVVGKDSGSGLRELKLLTQLRGTLCISNLENVKHIVDAEDAQLDRKENLKELWLRWTLYGSYSREAETEMGVLDMLKPHTNLEQFCIKGYGGMKFPTWLGDSSFSKLVTLKFKNCDMCTALPSVGQLPSLKHLTVRGMSKVKRLGSEFYGDDSPIPFPRLETLRFEDLQEWEDSIPHGSSQGVERFPKLRELRILRCSKLKGTFPEHLPALEMLVIEGCEELLVSVSSLPALCKFIISGCKKVVWESATGHLGSQNSVVCRDTSNQVFLAGPLKPQLPKLEELILSTKEQTYIWKSHDGLLQDVCSLKSLEIRSCPKLQSLVAEEEKDQQQQLYELSCRLEYLRLSYCEGLVKLPQSSLSLSSLREIEIYGCRSLVSFPEVALPSKLKKIEISSCDALKSLPEAWMCDTNSSLEILEISGCDSLTYIAGVQLPPSLKRLKICHCDNIRTLTVEEGIQCSSGRRYTSSLLEHLEIYSCPSLTCIFSKNELPATLESLEVGNLPPSLKLLLVWGCSKLESIAEMLDNNTSLEKINISGCGNLQTLPSGLHNLCQLQEISIASCGNLVSSPEGGLPCAKLAMLAIYNCKRLEALPKGLHNLKSLQELRIGKGVALPSLEEDGLPTNLHVLLINGNMEIWKSMIERGRGFHRFSSLRQLTIMNCDDDMVSFPPKADDKGSGTVLPLPASLTYLRIEGFPNLERLTSSIVDLQNLTGLVLGNCPKLKYFPEKGLPSSLLQLSINRCPLIEEKCRKDGGQYWDLLTHIPRVEISDVEMSVDGREVREVREVQRGWRTILGLVNPYTLCSNSPTNEWVEVVD</sequence>
<gene>
    <name evidence="1" type="ORF">KPL71_013760</name>
</gene>